<comment type="similarity">
    <text evidence="4 11">Belongs to the MoeA family.</text>
</comment>
<gene>
    <name evidence="13" type="primary">moeA</name>
    <name evidence="13" type="ORF">Mame_02748</name>
</gene>
<dbReference type="Pfam" id="PF00994">
    <property type="entry name" value="MoCF_biosynth"/>
    <property type="match status" value="1"/>
</dbReference>
<dbReference type="FunFam" id="2.170.190.11:FF:000001">
    <property type="entry name" value="Molybdopterin molybdenumtransferase"/>
    <property type="match status" value="1"/>
</dbReference>
<dbReference type="SUPFAM" id="SSF63867">
    <property type="entry name" value="MoeA C-terminal domain-like"/>
    <property type="match status" value="1"/>
</dbReference>
<comment type="pathway">
    <text evidence="3 11">Cofactor biosynthesis; molybdopterin biosynthesis.</text>
</comment>
<dbReference type="Pfam" id="PF03454">
    <property type="entry name" value="MoeA_C"/>
    <property type="match status" value="1"/>
</dbReference>
<dbReference type="OrthoDB" id="9804758at2"/>
<evidence type="ECO:0000256" key="2">
    <source>
        <dbReference type="ARBA" id="ARBA00002901"/>
    </source>
</evidence>
<keyword evidence="8 11" id="KW-0460">Magnesium</keyword>
<dbReference type="PROSITE" id="PS01079">
    <property type="entry name" value="MOCF_BIOSYNTHESIS_2"/>
    <property type="match status" value="1"/>
</dbReference>
<evidence type="ECO:0000256" key="8">
    <source>
        <dbReference type="ARBA" id="ARBA00022842"/>
    </source>
</evidence>
<dbReference type="CDD" id="cd00887">
    <property type="entry name" value="MoeA"/>
    <property type="match status" value="1"/>
</dbReference>
<dbReference type="SUPFAM" id="SSF53218">
    <property type="entry name" value="Molybdenum cofactor biosynthesis proteins"/>
    <property type="match status" value="1"/>
</dbReference>
<comment type="function">
    <text evidence="2 11">Catalyzes the insertion of molybdate into adenylated molybdopterin with the concomitant release of AMP.</text>
</comment>
<dbReference type="GO" id="GO:0046872">
    <property type="term" value="F:metal ion binding"/>
    <property type="evidence" value="ECO:0007669"/>
    <property type="project" value="UniProtKB-UniRule"/>
</dbReference>
<comment type="cofactor">
    <cofactor evidence="1 11">
        <name>Mg(2+)</name>
        <dbReference type="ChEBI" id="CHEBI:18420"/>
    </cofactor>
</comment>
<dbReference type="GO" id="GO:0006777">
    <property type="term" value="P:Mo-molybdopterin cofactor biosynthetic process"/>
    <property type="evidence" value="ECO:0007669"/>
    <property type="project" value="UniProtKB-UniRule"/>
</dbReference>
<dbReference type="InterPro" id="IPR036135">
    <property type="entry name" value="MoeA_linker/N_sf"/>
</dbReference>
<dbReference type="Gene3D" id="3.90.105.10">
    <property type="entry name" value="Molybdopterin biosynthesis moea protein, domain 2"/>
    <property type="match status" value="1"/>
</dbReference>
<keyword evidence="9 11" id="KW-0501">Molybdenum cofactor biosynthesis</keyword>
<dbReference type="FunFam" id="3.40.980.10:FF:000004">
    <property type="entry name" value="Molybdopterin molybdenumtransferase"/>
    <property type="match status" value="1"/>
</dbReference>
<dbReference type="SMART" id="SM00852">
    <property type="entry name" value="MoCF_biosynth"/>
    <property type="match status" value="1"/>
</dbReference>
<dbReference type="InterPro" id="IPR001453">
    <property type="entry name" value="MoaB/Mog_dom"/>
</dbReference>
<dbReference type="GO" id="GO:0061599">
    <property type="term" value="F:molybdopterin molybdotransferase activity"/>
    <property type="evidence" value="ECO:0007669"/>
    <property type="project" value="UniProtKB-UniRule"/>
</dbReference>
<evidence type="ECO:0000313" key="14">
    <source>
        <dbReference type="Proteomes" id="UP000191135"/>
    </source>
</evidence>
<dbReference type="InterPro" id="IPR036425">
    <property type="entry name" value="MoaB/Mog-like_dom_sf"/>
</dbReference>
<dbReference type="UniPathway" id="UPA00344"/>
<feature type="domain" description="MoaB/Mog" evidence="12">
    <location>
        <begin position="181"/>
        <end position="320"/>
    </location>
</feature>
<dbReference type="Gene3D" id="3.40.980.10">
    <property type="entry name" value="MoaB/Mog-like domain"/>
    <property type="match status" value="1"/>
</dbReference>
<evidence type="ECO:0000256" key="5">
    <source>
        <dbReference type="ARBA" id="ARBA00022505"/>
    </source>
</evidence>
<dbReference type="GO" id="GO:0005829">
    <property type="term" value="C:cytosol"/>
    <property type="evidence" value="ECO:0007669"/>
    <property type="project" value="TreeGrafter"/>
</dbReference>
<dbReference type="Pfam" id="PF03453">
    <property type="entry name" value="MoeA_N"/>
    <property type="match status" value="1"/>
</dbReference>
<dbReference type="EMBL" id="CP020330">
    <property type="protein sequence ID" value="AQZ52073.1"/>
    <property type="molecule type" value="Genomic_DNA"/>
</dbReference>
<evidence type="ECO:0000256" key="7">
    <source>
        <dbReference type="ARBA" id="ARBA00022723"/>
    </source>
</evidence>
<reference evidence="13 14" key="1">
    <citation type="submission" date="2017-03" db="EMBL/GenBank/DDBJ databases">
        <title>Foreign affairs: Plasmid Transfer between Roseobacters and Rhizobia.</title>
        <authorList>
            <person name="Bartling P."/>
            <person name="Bunk B."/>
            <person name="Overmann J."/>
            <person name="Brinkmann H."/>
            <person name="Petersen J."/>
        </authorList>
    </citation>
    <scope>NUCLEOTIDE SEQUENCE [LARGE SCALE GENOMIC DNA]</scope>
    <source>
        <strain evidence="13 14">MACL11</strain>
    </source>
</reference>
<keyword evidence="6 11" id="KW-0808">Transferase</keyword>
<evidence type="ECO:0000256" key="10">
    <source>
        <dbReference type="ARBA" id="ARBA00047317"/>
    </source>
</evidence>
<evidence type="ECO:0000256" key="11">
    <source>
        <dbReference type="RuleBase" id="RU365090"/>
    </source>
</evidence>
<evidence type="ECO:0000259" key="12">
    <source>
        <dbReference type="SMART" id="SM00852"/>
    </source>
</evidence>
<proteinExistence type="inferred from homology"/>
<comment type="catalytic activity">
    <reaction evidence="10">
        <text>adenylyl-molybdopterin + molybdate = Mo-molybdopterin + AMP + H(+)</text>
        <dbReference type="Rhea" id="RHEA:35047"/>
        <dbReference type="ChEBI" id="CHEBI:15378"/>
        <dbReference type="ChEBI" id="CHEBI:36264"/>
        <dbReference type="ChEBI" id="CHEBI:62727"/>
        <dbReference type="ChEBI" id="CHEBI:71302"/>
        <dbReference type="ChEBI" id="CHEBI:456215"/>
        <dbReference type="EC" id="2.10.1.1"/>
    </reaction>
</comment>
<keyword evidence="7 11" id="KW-0479">Metal-binding</keyword>
<dbReference type="SUPFAM" id="SSF63882">
    <property type="entry name" value="MoeA N-terminal region -like"/>
    <property type="match status" value="1"/>
</dbReference>
<dbReference type="Gene3D" id="2.170.190.11">
    <property type="entry name" value="Molybdopterin biosynthesis moea protein, domain 3"/>
    <property type="match status" value="1"/>
</dbReference>
<sequence>MADPLLSVERAGEILLEHAPQVSDTETMALADANRRVLCEDIASRITQPPFAASAMDGYAVRAGDIGPEGAELQVIGEVAAGAMPDAHVTAGTAMRIFTGAPLPQGADSVVIQENTEKRGDAGVFFKTAATVGDNIRYAGQDFAAGDILLSRGRTLDARALSLAAAGGHAVLPVFRRPRVAVLATGNELVPPGTLPGPGQISASGSVAIAALARDNGADVIDLGIAGDSEAAIRGAVEKAVEAKADILVTIGGASVGDHDLIRPTLAAMGMELDFWKIAMRPGKPLMVGRLGEMRVLGLPGNPVSSFVCALLFAEPLIRHVGHFPPRNRETTAIAASALADNGPRQHYMRGRFDCEGRVEMFERQDSSLQATLAEADCLIVRPPHAKAVEAGETVRIVNLG</sequence>
<protein>
    <recommendedName>
        <fullName evidence="11">Molybdopterin molybdenumtransferase</fullName>
        <ecNumber evidence="11">2.10.1.1</ecNumber>
    </recommendedName>
</protein>
<dbReference type="eggNOG" id="COG0303">
    <property type="taxonomic scope" value="Bacteria"/>
</dbReference>
<evidence type="ECO:0000256" key="9">
    <source>
        <dbReference type="ARBA" id="ARBA00023150"/>
    </source>
</evidence>
<dbReference type="Gene3D" id="2.40.340.10">
    <property type="entry name" value="MoeA, C-terminal, domain IV"/>
    <property type="match status" value="1"/>
</dbReference>
<accession>A0A1U9Z2Z2</accession>
<dbReference type="EC" id="2.10.1.1" evidence="11"/>
<evidence type="ECO:0000256" key="1">
    <source>
        <dbReference type="ARBA" id="ARBA00001946"/>
    </source>
</evidence>
<dbReference type="AlphaFoldDB" id="A0A1U9Z2Z2"/>
<dbReference type="Proteomes" id="UP000191135">
    <property type="component" value="Chromosome"/>
</dbReference>
<evidence type="ECO:0000256" key="4">
    <source>
        <dbReference type="ARBA" id="ARBA00010763"/>
    </source>
</evidence>
<evidence type="ECO:0000313" key="13">
    <source>
        <dbReference type="EMBL" id="AQZ52073.1"/>
    </source>
</evidence>
<dbReference type="KEGG" id="mmed:Mame_02748"/>
<dbReference type="InterPro" id="IPR008284">
    <property type="entry name" value="MoCF_biosynth_CS"/>
</dbReference>
<name>A0A1U9Z2Z2_9HYPH</name>
<keyword evidence="14" id="KW-1185">Reference proteome</keyword>
<organism evidence="13 14">
    <name type="scientific">Martelella mediterranea DSM 17316</name>
    <dbReference type="NCBI Taxonomy" id="1122214"/>
    <lineage>
        <taxon>Bacteria</taxon>
        <taxon>Pseudomonadati</taxon>
        <taxon>Pseudomonadota</taxon>
        <taxon>Alphaproteobacteria</taxon>
        <taxon>Hyphomicrobiales</taxon>
        <taxon>Aurantimonadaceae</taxon>
        <taxon>Martelella</taxon>
    </lineage>
</organism>
<dbReference type="NCBIfam" id="NF045515">
    <property type="entry name" value="Glp_gephyrin"/>
    <property type="match status" value="1"/>
</dbReference>
<dbReference type="InterPro" id="IPR005111">
    <property type="entry name" value="MoeA_C_domain_IV"/>
</dbReference>
<dbReference type="InterPro" id="IPR038987">
    <property type="entry name" value="MoeA-like"/>
</dbReference>
<evidence type="ECO:0000256" key="3">
    <source>
        <dbReference type="ARBA" id="ARBA00005046"/>
    </source>
</evidence>
<dbReference type="InterPro" id="IPR005110">
    <property type="entry name" value="MoeA_linker/N"/>
</dbReference>
<dbReference type="STRING" id="1122214.Mame_02748"/>
<dbReference type="RefSeq" id="WP_018063062.1">
    <property type="nucleotide sequence ID" value="NZ_AQWH01000002.1"/>
</dbReference>
<keyword evidence="5 11" id="KW-0500">Molybdenum</keyword>
<dbReference type="PANTHER" id="PTHR10192:SF5">
    <property type="entry name" value="GEPHYRIN"/>
    <property type="match status" value="1"/>
</dbReference>
<dbReference type="InterPro" id="IPR036688">
    <property type="entry name" value="MoeA_C_domain_IV_sf"/>
</dbReference>
<evidence type="ECO:0000256" key="6">
    <source>
        <dbReference type="ARBA" id="ARBA00022679"/>
    </source>
</evidence>
<dbReference type="PANTHER" id="PTHR10192">
    <property type="entry name" value="MOLYBDOPTERIN BIOSYNTHESIS PROTEIN"/>
    <property type="match status" value="1"/>
</dbReference>